<protein>
    <submittedName>
        <fullName evidence="1">Uncharacterized protein</fullName>
    </submittedName>
</protein>
<reference evidence="1 2" key="1">
    <citation type="submission" date="2016-11" db="EMBL/GenBank/DDBJ databases">
        <authorList>
            <person name="Jaros S."/>
            <person name="Januszkiewicz K."/>
            <person name="Wedrychowicz H."/>
        </authorList>
    </citation>
    <scope>NUCLEOTIDE SEQUENCE [LARGE SCALE GENOMIC DNA]</scope>
    <source>
        <strain evidence="1 2">DSM 19980</strain>
    </source>
</reference>
<dbReference type="EMBL" id="FQUJ01000007">
    <property type="protein sequence ID" value="SHF12066.1"/>
    <property type="molecule type" value="Genomic_DNA"/>
</dbReference>
<dbReference type="AlphaFoldDB" id="A0A1M4Z396"/>
<organism evidence="1 2">
    <name type="scientific">Modicisalibacter ilicicola DSM 19980</name>
    <dbReference type="NCBI Taxonomy" id="1121942"/>
    <lineage>
        <taxon>Bacteria</taxon>
        <taxon>Pseudomonadati</taxon>
        <taxon>Pseudomonadota</taxon>
        <taxon>Gammaproteobacteria</taxon>
        <taxon>Oceanospirillales</taxon>
        <taxon>Halomonadaceae</taxon>
        <taxon>Modicisalibacter</taxon>
    </lineage>
</organism>
<evidence type="ECO:0000313" key="1">
    <source>
        <dbReference type="EMBL" id="SHF12066.1"/>
    </source>
</evidence>
<dbReference type="Proteomes" id="UP000184346">
    <property type="component" value="Unassembled WGS sequence"/>
</dbReference>
<evidence type="ECO:0000313" key="2">
    <source>
        <dbReference type="Proteomes" id="UP000184346"/>
    </source>
</evidence>
<keyword evidence="2" id="KW-1185">Reference proteome</keyword>
<accession>A0A1M4Z396</accession>
<sequence>MGRYWLKQVMGADEPFCNRASATAADNKRGARAPRVLAARHQPSLFATLPSSWLE</sequence>
<gene>
    <name evidence="1" type="ORF">SAMN02745148_01833</name>
</gene>
<name>A0A1M4Z396_9GAMM</name>
<proteinExistence type="predicted"/>